<proteinExistence type="predicted"/>
<dbReference type="AlphaFoldDB" id="A0A1K1REJ4"/>
<protein>
    <submittedName>
        <fullName evidence="1">Uncharacterized protein</fullName>
    </submittedName>
</protein>
<sequence length="80" mass="8269">MTKVTTGDLRALLGSALPDPVLVLTGGRIVVEPGEDRTAGASEVITRGDLRQRLAGGEATDRELELIAATLTTAVVERGA</sequence>
<dbReference type="EMBL" id="FPJG01000006">
    <property type="protein sequence ID" value="SFW70599.1"/>
    <property type="molecule type" value="Genomic_DNA"/>
</dbReference>
<dbReference type="STRING" id="546364.SAMN04489730_3137"/>
<evidence type="ECO:0000313" key="1">
    <source>
        <dbReference type="EMBL" id="SFW70599.1"/>
    </source>
</evidence>
<dbReference type="Proteomes" id="UP000182740">
    <property type="component" value="Unassembled WGS sequence"/>
</dbReference>
<organism evidence="1 2">
    <name type="scientific">Amycolatopsis australiensis</name>
    <dbReference type="NCBI Taxonomy" id="546364"/>
    <lineage>
        <taxon>Bacteria</taxon>
        <taxon>Bacillati</taxon>
        <taxon>Actinomycetota</taxon>
        <taxon>Actinomycetes</taxon>
        <taxon>Pseudonocardiales</taxon>
        <taxon>Pseudonocardiaceae</taxon>
        <taxon>Amycolatopsis</taxon>
    </lineage>
</organism>
<accession>A0A1K1REJ4</accession>
<dbReference type="RefSeq" id="WP_072476978.1">
    <property type="nucleotide sequence ID" value="NZ_FPJG01000006.1"/>
</dbReference>
<keyword evidence="2" id="KW-1185">Reference proteome</keyword>
<dbReference type="OrthoDB" id="3629832at2"/>
<reference evidence="2" key="1">
    <citation type="submission" date="2016-11" db="EMBL/GenBank/DDBJ databases">
        <authorList>
            <person name="Varghese N."/>
            <person name="Submissions S."/>
        </authorList>
    </citation>
    <scope>NUCLEOTIDE SEQUENCE [LARGE SCALE GENOMIC DNA]</scope>
    <source>
        <strain evidence="2">DSM 44671</strain>
    </source>
</reference>
<name>A0A1K1REJ4_9PSEU</name>
<gene>
    <name evidence="1" type="ORF">SAMN04489730_3137</name>
</gene>
<evidence type="ECO:0000313" key="2">
    <source>
        <dbReference type="Proteomes" id="UP000182740"/>
    </source>
</evidence>